<dbReference type="EMBL" id="MIHH01000004">
    <property type="protein sequence ID" value="OIQ09320.1"/>
    <property type="molecule type" value="Genomic_DNA"/>
</dbReference>
<dbReference type="KEGG" id="mthz:MOTHA_c12760"/>
<dbReference type="Proteomes" id="UP000182743">
    <property type="component" value="Unassembled WGS sequence"/>
</dbReference>
<dbReference type="AlphaFoldDB" id="A0A1J5JV29"/>
<evidence type="ECO:0000313" key="2">
    <source>
        <dbReference type="Proteomes" id="UP000182743"/>
    </source>
</evidence>
<sequence length="49" mass="5483">MPRKHDRWGGVTIENCPGINTLENPAQERLLAESAYQDSGLVFVNKLDV</sequence>
<dbReference type="RefSeq" id="WP_158499100.1">
    <property type="nucleotide sequence ID" value="NZ_BSDM01000001.1"/>
</dbReference>
<protein>
    <submittedName>
        <fullName evidence="1">Uncharacterized protein</fullName>
    </submittedName>
</protein>
<proteinExistence type="predicted"/>
<accession>A0A1J5JV29</accession>
<organism evidence="1 2">
    <name type="scientific">Neomoorella thermoacetica</name>
    <name type="common">Clostridium thermoaceticum</name>
    <dbReference type="NCBI Taxonomy" id="1525"/>
    <lineage>
        <taxon>Bacteria</taxon>
        <taxon>Bacillati</taxon>
        <taxon>Bacillota</taxon>
        <taxon>Clostridia</taxon>
        <taxon>Neomoorellales</taxon>
        <taxon>Neomoorellaceae</taxon>
        <taxon>Neomoorella</taxon>
    </lineage>
</organism>
<dbReference type="GeneID" id="45618662"/>
<reference evidence="1 2" key="1">
    <citation type="submission" date="2016-08" db="EMBL/GenBank/DDBJ databases">
        <title>Genome-based comparison of Moorella thermoacetic strains.</title>
        <authorList>
            <person name="Poehlein A."/>
            <person name="Bengelsdorf F.R."/>
            <person name="Esser C."/>
            <person name="Duerre P."/>
            <person name="Daniel R."/>
        </authorList>
    </citation>
    <scope>NUCLEOTIDE SEQUENCE [LARGE SCALE GENOMIC DNA]</scope>
    <source>
        <strain evidence="1 2">DSM 11768</strain>
    </source>
</reference>
<comment type="caution">
    <text evidence="1">The sequence shown here is derived from an EMBL/GenBank/DDBJ whole genome shotgun (WGS) entry which is preliminary data.</text>
</comment>
<name>A0A1J5JV29_NEOTH</name>
<evidence type="ECO:0000313" key="1">
    <source>
        <dbReference type="EMBL" id="OIQ09320.1"/>
    </source>
</evidence>
<dbReference type="KEGG" id="mtho:MOTHE_c11890"/>
<gene>
    <name evidence="1" type="ORF">MOOR_10800</name>
</gene>